<dbReference type="PANTHER" id="PTHR43625">
    <property type="entry name" value="AFLATOXIN B1 ALDEHYDE REDUCTASE"/>
    <property type="match status" value="1"/>
</dbReference>
<dbReference type="InterPro" id="IPR036812">
    <property type="entry name" value="NAD(P)_OxRdtase_dom_sf"/>
</dbReference>
<sequence>MPTTQNPRHLPPRKLGATGPTVSALGLGCMGMSDLYGPADEAESIATIHAALDAGVTLLDTGDFYGMGHNELLIHEALRGRDREDVRISVKFGAQRSPDGQWLGYDARPAAVKTALAYTLRRLRTDHIDIYRPARLDPAVPVEETVGAIAELVQAGYVRHIGLSEVGADTLRRAAAVHPISDLQIEYSLISRSVEAGILPAARELGIGVTAYGVLSRGLLSGHWQNDRELAGTDFRGHSPRFQGDNLTHNLRLVDALRAVAAERNATVAQIAIAWVASRGEDVVPLVGARRRDRLTEALGALDVTLTEADLAAIEAAVPAGSAAGDRYAAAQMAHLDSEH</sequence>
<evidence type="ECO:0000313" key="4">
    <source>
        <dbReference type="Proteomes" id="UP001432222"/>
    </source>
</evidence>
<proteinExistence type="predicted"/>
<dbReference type="InterPro" id="IPR023210">
    <property type="entry name" value="NADP_OxRdtase_dom"/>
</dbReference>
<evidence type="ECO:0000259" key="2">
    <source>
        <dbReference type="Pfam" id="PF00248"/>
    </source>
</evidence>
<dbReference type="InterPro" id="IPR050791">
    <property type="entry name" value="Aldo-Keto_reductase"/>
</dbReference>
<gene>
    <name evidence="3" type="ORF">OHA16_08760</name>
</gene>
<accession>A0ABZ1TZ34</accession>
<protein>
    <submittedName>
        <fullName evidence="3">Aldo/keto reductase</fullName>
    </submittedName>
</protein>
<dbReference type="PANTHER" id="PTHR43625:SF40">
    <property type="entry name" value="ALDO-KETO REDUCTASE YAKC [NADP(+)]"/>
    <property type="match status" value="1"/>
</dbReference>
<dbReference type="Pfam" id="PF00248">
    <property type="entry name" value="Aldo_ket_red"/>
    <property type="match status" value="1"/>
</dbReference>
<reference evidence="3" key="1">
    <citation type="submission" date="2022-10" db="EMBL/GenBank/DDBJ databases">
        <title>The complete genomes of actinobacterial strains from the NBC collection.</title>
        <authorList>
            <person name="Joergensen T.S."/>
            <person name="Alvarez Arevalo M."/>
            <person name="Sterndorff E.B."/>
            <person name="Faurdal D."/>
            <person name="Vuksanovic O."/>
            <person name="Mourched A.-S."/>
            <person name="Charusanti P."/>
            <person name="Shaw S."/>
            <person name="Blin K."/>
            <person name="Weber T."/>
        </authorList>
    </citation>
    <scope>NUCLEOTIDE SEQUENCE</scope>
    <source>
        <strain evidence="3">NBC_00222</strain>
    </source>
</reference>
<dbReference type="RefSeq" id="WP_328954088.1">
    <property type="nucleotide sequence ID" value="NZ_CP108110.1"/>
</dbReference>
<feature type="domain" description="NADP-dependent oxidoreductase" evidence="2">
    <location>
        <begin position="25"/>
        <end position="317"/>
    </location>
</feature>
<dbReference type="EMBL" id="CP108110">
    <property type="protein sequence ID" value="WUQ83054.1"/>
    <property type="molecule type" value="Genomic_DNA"/>
</dbReference>
<name>A0ABZ1TZ34_9ACTN</name>
<evidence type="ECO:0000256" key="1">
    <source>
        <dbReference type="ARBA" id="ARBA00023002"/>
    </source>
</evidence>
<evidence type="ECO:0000313" key="3">
    <source>
        <dbReference type="EMBL" id="WUQ83054.1"/>
    </source>
</evidence>
<dbReference type="Proteomes" id="UP001432222">
    <property type="component" value="Chromosome"/>
</dbReference>
<dbReference type="SUPFAM" id="SSF51430">
    <property type="entry name" value="NAD(P)-linked oxidoreductase"/>
    <property type="match status" value="1"/>
</dbReference>
<organism evidence="3 4">
    <name type="scientific">Kitasatospora purpeofusca</name>
    <dbReference type="NCBI Taxonomy" id="67352"/>
    <lineage>
        <taxon>Bacteria</taxon>
        <taxon>Bacillati</taxon>
        <taxon>Actinomycetota</taxon>
        <taxon>Actinomycetes</taxon>
        <taxon>Kitasatosporales</taxon>
        <taxon>Streptomycetaceae</taxon>
        <taxon>Kitasatospora</taxon>
    </lineage>
</organism>
<dbReference type="Gene3D" id="3.20.20.100">
    <property type="entry name" value="NADP-dependent oxidoreductase domain"/>
    <property type="match status" value="1"/>
</dbReference>
<keyword evidence="1" id="KW-0560">Oxidoreductase</keyword>
<keyword evidence="4" id="KW-1185">Reference proteome</keyword>